<dbReference type="GO" id="GO:0005886">
    <property type="term" value="C:plasma membrane"/>
    <property type="evidence" value="ECO:0007669"/>
    <property type="project" value="TreeGrafter"/>
</dbReference>
<keyword evidence="3" id="KW-0813">Transport</keyword>
<dbReference type="SUPFAM" id="SSF144000">
    <property type="entry name" value="Oxysterol-binding protein-like"/>
    <property type="match status" value="1"/>
</dbReference>
<dbReference type="Pfam" id="PF02238">
    <property type="entry name" value="COX7a"/>
    <property type="match status" value="1"/>
</dbReference>
<keyword evidence="6" id="KW-0445">Lipid transport</keyword>
<keyword evidence="9 13" id="KW-0472">Membrane</keyword>
<dbReference type="PANTHER" id="PTHR10972">
    <property type="entry name" value="OXYSTEROL-BINDING PROTEIN-RELATED"/>
    <property type="match status" value="1"/>
</dbReference>
<dbReference type="GO" id="GO:0005829">
    <property type="term" value="C:cytosol"/>
    <property type="evidence" value="ECO:0007669"/>
    <property type="project" value="TreeGrafter"/>
</dbReference>
<dbReference type="STRING" id="205917.A0A4Y9YL49"/>
<feature type="compositionally biased region" description="Low complexity" evidence="12">
    <location>
        <begin position="841"/>
        <end position="851"/>
    </location>
</feature>
<dbReference type="Proteomes" id="UP000298327">
    <property type="component" value="Unassembled WGS sequence"/>
</dbReference>
<evidence type="ECO:0000313" key="16">
    <source>
        <dbReference type="Proteomes" id="UP000298327"/>
    </source>
</evidence>
<keyword evidence="10" id="KW-0040">ANK repeat</keyword>
<evidence type="ECO:0000256" key="1">
    <source>
        <dbReference type="ARBA" id="ARBA00004273"/>
    </source>
</evidence>
<proteinExistence type="inferred from homology"/>
<keyword evidence="8" id="KW-0496">Mitochondrion</keyword>
<dbReference type="InterPro" id="IPR002110">
    <property type="entry name" value="Ankyrin_rpt"/>
</dbReference>
<feature type="repeat" description="ANK" evidence="10">
    <location>
        <begin position="435"/>
        <end position="467"/>
    </location>
</feature>
<feature type="compositionally biased region" description="Acidic residues" evidence="12">
    <location>
        <begin position="684"/>
        <end position="695"/>
    </location>
</feature>
<evidence type="ECO:0000256" key="5">
    <source>
        <dbReference type="ARBA" id="ARBA00022792"/>
    </source>
</evidence>
<sequence>MIDAVVYKKNTVVQKQRAYQASHKPIWHRPARAGLYLGVYKVAFAASALSVAYSVFTLIKADAMSEPQYIDRRTATNSYRPKSYVMSPGLQRARAPYRVKNAITGVIVASFAVGAWAYSISAVKQDSFEDVDAEARALAGSGGRSLEDEEREKSQAAVSTSAALPPVQPVPAAPATNGSQGAAVGRGVLASVLERQYPRLLDPTRKTLVWGAPSVDRIGRIGDETTYSARRLIGTPLSSQTLSLITLDRPARLGDPALIHPFLTEFDKERRKSQDPDADATASALHLAIRCASSMALPSAYCLGSHVSPAATVALLLSNRSISPNAIHPPGSGTTALHLASSLGRADVVSLLLEQEGIDDTLRDRDGKTCKEVARGRDVMRVIHDSRSFLTASYRSLLRTYIHSSRSDPPPPSLLALLSSPRIRLVDLSYLDDATGTTLLHEAARRRDLRLVELAVRGGADIFVRDRRGRTVSDVVGKDDKVRAFLRQFTNQDTTLIEDASNNEPPTLRGYLNKYTNVARGYSTRWFVLKDGVLSYYRHQEDEQVASRGSISMKTAILRPGNSGEKMRFEVQSTPSRAHSSVQKWYLKANHPVEASRWVLAISRSIEWYKQAGEAVSDTGDASSTRATSVRGSVSSLNPSSIRQYGHNREGRNYDDDSLASSIGDKVDSQQPSPNIPQAGDPQASDEQDKEEANDESSANDSDDNLQSRVPPYDTSFDLQGNSTAAQLDLTGEILESLCSGNPPAQRAAELRTALKESLSSTRSMMTEYLAMVKERDDWWRKRVKREQERQSIWEESLKSVVEEGEALERELRTHARRHSRSFEPSFASDGGGGTLKTRPSKLPLALSPSPMEEMTESPLATAVPATAVPAPSRPILPGGHQPSIGALRPQRSMTITPSTAANRRRSLAGAAISPGLSGAGQESEEGDTDEEDEFFDAIETNALPNLVVNEQLVGISEPSIPPSISTEQYKGYKVLRQSLGLKSDNRPPTSLWSVLKFSIGKDLTKISFPVFFNEPTSMLQRMAEDMEFSECLDAAAEETDPLRRIAFVAAFAMSNYSSTIGRIAKPFNPMLVRTFVPVSGISFPVDSPCVLEQSETFEYVRLDKEYRYVSEQVSHHPPISACYAESPRWHYYGEVDAQNKFTGKSFEIRPTGVAHADLLLPTERAPHYPKYESDKFKDRAIEHYSWKKVTTNVSGFILGSPTIDHYGDMIVTNHRTGDQCVLTFKPRGWRGKDAFEISGYVQDAQGDVVYEIAGRWNSQLIARAVGVESGSLNPDVSVSSEPTPEFILLWRNSEKPPAPFNLTPFAITLNDCPEDTLKPYIAPTDCRMRPDQRAFELGHFEHANTLKQKQEEIQRATRKARDEGRLPPHEPRWFRAETDGDTGERVWSPSRVGLDLEYWIEREKVYTSGRKDNWANVEPIFSEDEPWP</sequence>
<dbReference type="InterPro" id="IPR039297">
    <property type="entry name" value="COX7a"/>
</dbReference>
<dbReference type="PROSITE" id="PS50003">
    <property type="entry name" value="PH_DOMAIN"/>
    <property type="match status" value="1"/>
</dbReference>
<evidence type="ECO:0000256" key="10">
    <source>
        <dbReference type="PROSITE-ProRule" id="PRU00023"/>
    </source>
</evidence>
<dbReference type="Pfam" id="PF00169">
    <property type="entry name" value="PH"/>
    <property type="match status" value="1"/>
</dbReference>
<dbReference type="Gene3D" id="2.30.29.30">
    <property type="entry name" value="Pleckstrin-homology domain (PH domain)/Phosphotyrosine-binding domain (PTB)"/>
    <property type="match status" value="1"/>
</dbReference>
<dbReference type="SUPFAM" id="SSF48403">
    <property type="entry name" value="Ankyrin repeat"/>
    <property type="match status" value="1"/>
</dbReference>
<gene>
    <name evidence="15" type="ORF">EVG20_g6441</name>
</gene>
<keyword evidence="5" id="KW-0999">Mitochondrion inner membrane</keyword>
<dbReference type="InterPro" id="IPR037239">
    <property type="entry name" value="OSBP_sf"/>
</dbReference>
<dbReference type="Pfam" id="PF01237">
    <property type="entry name" value="Oxysterol_BP"/>
    <property type="match status" value="1"/>
</dbReference>
<feature type="transmembrane region" description="Helical" evidence="13">
    <location>
        <begin position="35"/>
        <end position="59"/>
    </location>
</feature>
<dbReference type="GO" id="GO:0006887">
    <property type="term" value="P:exocytosis"/>
    <property type="evidence" value="ECO:0007669"/>
    <property type="project" value="TreeGrafter"/>
</dbReference>
<accession>A0A4Y9YL49</accession>
<dbReference type="GO" id="GO:0097038">
    <property type="term" value="C:perinuclear endoplasmic reticulum"/>
    <property type="evidence" value="ECO:0007669"/>
    <property type="project" value="TreeGrafter"/>
</dbReference>
<dbReference type="InterPro" id="IPR036770">
    <property type="entry name" value="Ankyrin_rpt-contain_sf"/>
</dbReference>
<dbReference type="CDD" id="cd13292">
    <property type="entry name" value="PH_Osh1p_Osh2p_yeast"/>
    <property type="match status" value="1"/>
</dbReference>
<dbReference type="InterPro" id="IPR018628">
    <property type="entry name" value="Coa3_CC"/>
</dbReference>
<comment type="caution">
    <text evidence="15">The sequence shown here is derived from an EMBL/GenBank/DDBJ whole genome shotgun (WGS) entry which is preliminary data.</text>
</comment>
<reference evidence="15 16" key="1">
    <citation type="submission" date="2019-02" db="EMBL/GenBank/DDBJ databases">
        <title>Genome sequencing of the rare red list fungi Dentipellis fragilis.</title>
        <authorList>
            <person name="Buettner E."/>
            <person name="Kellner H."/>
        </authorList>
    </citation>
    <scope>NUCLEOTIDE SEQUENCE [LARGE SCALE GENOMIC DNA]</scope>
    <source>
        <strain evidence="15 16">DSM 105465</strain>
    </source>
</reference>
<dbReference type="GO" id="GO:0005635">
    <property type="term" value="C:nuclear envelope"/>
    <property type="evidence" value="ECO:0007669"/>
    <property type="project" value="TreeGrafter"/>
</dbReference>
<feature type="region of interest" description="Disordered" evidence="12">
    <location>
        <begin position="814"/>
        <end position="852"/>
    </location>
</feature>
<feature type="compositionally biased region" description="Polar residues" evidence="12">
    <location>
        <begin position="620"/>
        <end position="643"/>
    </location>
</feature>
<dbReference type="PROSITE" id="PS50088">
    <property type="entry name" value="ANK_REPEAT"/>
    <property type="match status" value="2"/>
</dbReference>
<dbReference type="PROSITE" id="PS50297">
    <property type="entry name" value="ANK_REP_REGION"/>
    <property type="match status" value="2"/>
</dbReference>
<dbReference type="SMART" id="SM00233">
    <property type="entry name" value="PH"/>
    <property type="match status" value="1"/>
</dbReference>
<feature type="compositionally biased region" description="Acidic residues" evidence="12">
    <location>
        <begin position="923"/>
        <end position="932"/>
    </location>
</feature>
<organism evidence="15 16">
    <name type="scientific">Dentipellis fragilis</name>
    <dbReference type="NCBI Taxonomy" id="205917"/>
    <lineage>
        <taxon>Eukaryota</taxon>
        <taxon>Fungi</taxon>
        <taxon>Dikarya</taxon>
        <taxon>Basidiomycota</taxon>
        <taxon>Agaricomycotina</taxon>
        <taxon>Agaricomycetes</taxon>
        <taxon>Russulales</taxon>
        <taxon>Hericiaceae</taxon>
        <taxon>Dentipellis</taxon>
    </lineage>
</organism>
<evidence type="ECO:0000256" key="9">
    <source>
        <dbReference type="ARBA" id="ARBA00023136"/>
    </source>
</evidence>
<evidence type="ECO:0000259" key="14">
    <source>
        <dbReference type="PROSITE" id="PS50003"/>
    </source>
</evidence>
<dbReference type="EMBL" id="SEOQ01000430">
    <property type="protein sequence ID" value="TFY63145.1"/>
    <property type="molecule type" value="Genomic_DNA"/>
</dbReference>
<name>A0A4Y9YL49_9AGAM</name>
<dbReference type="Gene3D" id="1.25.40.20">
    <property type="entry name" value="Ankyrin repeat-containing domain"/>
    <property type="match status" value="2"/>
</dbReference>
<dbReference type="InterPro" id="IPR000648">
    <property type="entry name" value="Oxysterol-bd"/>
</dbReference>
<feature type="region of interest" description="Disordered" evidence="12">
    <location>
        <begin position="139"/>
        <end position="181"/>
    </location>
</feature>
<dbReference type="InterPro" id="IPR011993">
    <property type="entry name" value="PH-like_dom_sf"/>
</dbReference>
<evidence type="ECO:0000256" key="11">
    <source>
        <dbReference type="RuleBase" id="RU003844"/>
    </source>
</evidence>
<dbReference type="InterPro" id="IPR001849">
    <property type="entry name" value="PH_domain"/>
</dbReference>
<keyword evidence="4" id="KW-0597">Phosphoprotein</keyword>
<dbReference type="FunFam" id="2.40.160.120:FF:000017">
    <property type="entry name" value="Oxysterol-binding protein homolog C2F12.05c"/>
    <property type="match status" value="1"/>
</dbReference>
<dbReference type="GO" id="GO:0005743">
    <property type="term" value="C:mitochondrial inner membrane"/>
    <property type="evidence" value="ECO:0007669"/>
    <property type="project" value="UniProtKB-SubCell"/>
</dbReference>
<evidence type="ECO:0000256" key="2">
    <source>
        <dbReference type="ARBA" id="ARBA00008842"/>
    </source>
</evidence>
<evidence type="ECO:0000256" key="12">
    <source>
        <dbReference type="SAM" id="MobiDB-lite"/>
    </source>
</evidence>
<comment type="similarity">
    <text evidence="2 11">Belongs to the OSBP family.</text>
</comment>
<feature type="domain" description="PH" evidence="14">
    <location>
        <begin position="505"/>
        <end position="607"/>
    </location>
</feature>
<keyword evidence="13" id="KW-0812">Transmembrane</keyword>
<dbReference type="SUPFAM" id="SSF50729">
    <property type="entry name" value="PH domain-like"/>
    <property type="match status" value="1"/>
</dbReference>
<dbReference type="GO" id="GO:0006869">
    <property type="term" value="P:lipid transport"/>
    <property type="evidence" value="ECO:0007669"/>
    <property type="project" value="UniProtKB-KW"/>
</dbReference>
<dbReference type="Pfam" id="PF09813">
    <property type="entry name" value="Coa3_cc"/>
    <property type="match status" value="1"/>
</dbReference>
<keyword evidence="16" id="KW-1185">Reference proteome</keyword>
<feature type="region of interest" description="Disordered" evidence="12">
    <location>
        <begin position="911"/>
        <end position="932"/>
    </location>
</feature>
<dbReference type="SMART" id="SM00248">
    <property type="entry name" value="ANK"/>
    <property type="match status" value="2"/>
</dbReference>
<dbReference type="GO" id="GO:0032934">
    <property type="term" value="F:sterol binding"/>
    <property type="evidence" value="ECO:0007669"/>
    <property type="project" value="TreeGrafter"/>
</dbReference>
<evidence type="ECO:0000256" key="3">
    <source>
        <dbReference type="ARBA" id="ARBA00022448"/>
    </source>
</evidence>
<comment type="subcellular location">
    <subcellularLocation>
        <location evidence="1">Mitochondrion inner membrane</location>
    </subcellularLocation>
</comment>
<keyword evidence="7" id="KW-0446">Lipid-binding</keyword>
<dbReference type="OrthoDB" id="1854502at2759"/>
<dbReference type="PROSITE" id="PS01013">
    <property type="entry name" value="OSBP"/>
    <property type="match status" value="1"/>
</dbReference>
<dbReference type="InterPro" id="IPR018494">
    <property type="entry name" value="Oxysterol-bd_CS"/>
</dbReference>
<dbReference type="GO" id="GO:0030011">
    <property type="term" value="P:maintenance of cell polarity"/>
    <property type="evidence" value="ECO:0007669"/>
    <property type="project" value="TreeGrafter"/>
</dbReference>
<dbReference type="Pfam" id="PF00023">
    <property type="entry name" value="Ank"/>
    <property type="match status" value="2"/>
</dbReference>
<evidence type="ECO:0000256" key="13">
    <source>
        <dbReference type="SAM" id="Phobius"/>
    </source>
</evidence>
<keyword evidence="13" id="KW-1133">Transmembrane helix</keyword>
<dbReference type="Gene3D" id="2.40.160.120">
    <property type="match status" value="1"/>
</dbReference>
<evidence type="ECO:0000256" key="4">
    <source>
        <dbReference type="ARBA" id="ARBA00022553"/>
    </source>
</evidence>
<evidence type="ECO:0000256" key="8">
    <source>
        <dbReference type="ARBA" id="ARBA00023128"/>
    </source>
</evidence>
<evidence type="ECO:0000256" key="6">
    <source>
        <dbReference type="ARBA" id="ARBA00023055"/>
    </source>
</evidence>
<feature type="repeat" description="ANK" evidence="10">
    <location>
        <begin position="332"/>
        <end position="365"/>
    </location>
</feature>
<evidence type="ECO:0000256" key="7">
    <source>
        <dbReference type="ARBA" id="ARBA00023121"/>
    </source>
</evidence>
<dbReference type="GO" id="GO:0034727">
    <property type="term" value="P:piecemeal microautophagy of the nucleus"/>
    <property type="evidence" value="ECO:0007669"/>
    <property type="project" value="TreeGrafter"/>
</dbReference>
<dbReference type="PANTHER" id="PTHR10972:SF205">
    <property type="entry name" value="OXYSTEROL-BINDING PROTEIN 1"/>
    <property type="match status" value="1"/>
</dbReference>
<dbReference type="GO" id="GO:0006897">
    <property type="term" value="P:endocytosis"/>
    <property type="evidence" value="ECO:0007669"/>
    <property type="project" value="TreeGrafter"/>
</dbReference>
<evidence type="ECO:0000313" key="15">
    <source>
        <dbReference type="EMBL" id="TFY63145.1"/>
    </source>
</evidence>
<feature type="region of interest" description="Disordered" evidence="12">
    <location>
        <begin position="615"/>
        <end position="720"/>
    </location>
</feature>
<protein>
    <recommendedName>
        <fullName evidence="14">PH domain-containing protein</fullName>
    </recommendedName>
</protein>